<accession>A0A392NHD5</accession>
<dbReference type="GO" id="GO:0003964">
    <property type="term" value="F:RNA-directed DNA polymerase activity"/>
    <property type="evidence" value="ECO:0007669"/>
    <property type="project" value="UniProtKB-KW"/>
</dbReference>
<comment type="caution">
    <text evidence="1">The sequence shown here is derived from an EMBL/GenBank/DDBJ whole genome shotgun (WGS) entry which is preliminary data.</text>
</comment>
<name>A0A392NHD5_9FABA</name>
<dbReference type="PANTHER" id="PTHR46890">
    <property type="entry name" value="NON-LTR RETROLELEMENT REVERSE TRANSCRIPTASE-LIKE PROTEIN-RELATED"/>
    <property type="match status" value="1"/>
</dbReference>
<proteinExistence type="predicted"/>
<keyword evidence="1" id="KW-0808">Transferase</keyword>
<gene>
    <name evidence="1" type="ORF">A2U01_0019900</name>
</gene>
<dbReference type="InterPro" id="IPR052343">
    <property type="entry name" value="Retrotransposon-Effector_Assoc"/>
</dbReference>
<keyword evidence="2" id="KW-1185">Reference proteome</keyword>
<sequence length="318" mass="36231">VVEDCWGALNVTGWMGHVLKEKLKALKVTIKEWNRREFGKMDESIRHLISCIKEKDQRGEDGLLTIQEVEERKKLFGDLWRLLKSKEVLTVQRSKAKWHKEGDSNSKFFHSCLKMREKRNSIYCLRVGNRWLEASSEIIEEVSTYFKNHFSSIPWVRPKLDRVVFPSISMMGNLLLTAPFVLEEIEEVVMKSDGNKSPGPDGFNFAFVKSFWPMLKGEVRIMFDQFHGNACLPKGTLSYFIALIPKVVCPSSLGEFRPISLLGCLYKLLAKVLAARLAKVMDSVVASTQSAFIKGRNLVDGVMVVNEVVDLAKKSGRR</sequence>
<dbReference type="PANTHER" id="PTHR46890:SF49">
    <property type="entry name" value="RNA-DIRECTED DNA POLYMERASE"/>
    <property type="match status" value="1"/>
</dbReference>
<dbReference type="AlphaFoldDB" id="A0A392NHD5"/>
<keyword evidence="1" id="KW-0548">Nucleotidyltransferase</keyword>
<dbReference type="EMBL" id="LXQA010038805">
    <property type="protein sequence ID" value="MCH98891.1"/>
    <property type="molecule type" value="Genomic_DNA"/>
</dbReference>
<reference evidence="1 2" key="1">
    <citation type="journal article" date="2018" name="Front. Plant Sci.">
        <title>Red Clover (Trifolium pratense) and Zigzag Clover (T. medium) - A Picture of Genomic Similarities and Differences.</title>
        <authorList>
            <person name="Dluhosova J."/>
            <person name="Istvanek J."/>
            <person name="Nedelnik J."/>
            <person name="Repkova J."/>
        </authorList>
    </citation>
    <scope>NUCLEOTIDE SEQUENCE [LARGE SCALE GENOMIC DNA]</scope>
    <source>
        <strain evidence="2">cv. 10/8</strain>
        <tissue evidence="1">Leaf</tissue>
    </source>
</reference>
<feature type="non-terminal residue" evidence="1">
    <location>
        <position position="318"/>
    </location>
</feature>
<organism evidence="1 2">
    <name type="scientific">Trifolium medium</name>
    <dbReference type="NCBI Taxonomy" id="97028"/>
    <lineage>
        <taxon>Eukaryota</taxon>
        <taxon>Viridiplantae</taxon>
        <taxon>Streptophyta</taxon>
        <taxon>Embryophyta</taxon>
        <taxon>Tracheophyta</taxon>
        <taxon>Spermatophyta</taxon>
        <taxon>Magnoliopsida</taxon>
        <taxon>eudicotyledons</taxon>
        <taxon>Gunneridae</taxon>
        <taxon>Pentapetalae</taxon>
        <taxon>rosids</taxon>
        <taxon>fabids</taxon>
        <taxon>Fabales</taxon>
        <taxon>Fabaceae</taxon>
        <taxon>Papilionoideae</taxon>
        <taxon>50 kb inversion clade</taxon>
        <taxon>NPAAA clade</taxon>
        <taxon>Hologalegina</taxon>
        <taxon>IRL clade</taxon>
        <taxon>Trifolieae</taxon>
        <taxon>Trifolium</taxon>
    </lineage>
</organism>
<evidence type="ECO:0000313" key="2">
    <source>
        <dbReference type="Proteomes" id="UP000265520"/>
    </source>
</evidence>
<feature type="non-terminal residue" evidence="1">
    <location>
        <position position="1"/>
    </location>
</feature>
<keyword evidence="1" id="KW-0695">RNA-directed DNA polymerase</keyword>
<evidence type="ECO:0000313" key="1">
    <source>
        <dbReference type="EMBL" id="MCH98891.1"/>
    </source>
</evidence>
<protein>
    <submittedName>
        <fullName evidence="1">LINE-1 reverse transcriptase like</fullName>
    </submittedName>
</protein>
<dbReference type="Proteomes" id="UP000265520">
    <property type="component" value="Unassembled WGS sequence"/>
</dbReference>